<accession>A0ABV6C1E6</accession>
<dbReference type="Gene3D" id="3.40.50.150">
    <property type="entry name" value="Vaccinia Virus protein VP39"/>
    <property type="match status" value="1"/>
</dbReference>
<comment type="subcellular location">
    <subcellularLocation>
        <location evidence="7">Cytoplasm</location>
    </subcellularLocation>
</comment>
<feature type="domain" description="Ribosomal RNA adenine methylase transferase N-terminal" evidence="10">
    <location>
        <begin position="50"/>
        <end position="221"/>
    </location>
</feature>
<dbReference type="Gene3D" id="1.10.8.100">
    <property type="entry name" value="Ribosomal RNA adenine dimethylase-like, domain 2"/>
    <property type="match status" value="1"/>
</dbReference>
<evidence type="ECO:0000256" key="7">
    <source>
        <dbReference type="HAMAP-Rule" id="MF_00607"/>
    </source>
</evidence>
<name>A0ABV6C1E6_9ACTN</name>
<comment type="caution">
    <text evidence="11">The sequence shown here is derived from an EMBL/GenBank/DDBJ whole genome shotgun (WGS) entry which is preliminary data.</text>
</comment>
<evidence type="ECO:0000256" key="1">
    <source>
        <dbReference type="ARBA" id="ARBA00022490"/>
    </source>
</evidence>
<comment type="function">
    <text evidence="7">Specifically dimethylates two adjacent adenosines (A1518 and A1519) in the loop of a conserved hairpin near the 3'-end of 16S rRNA in the 30S particle. May play a critical role in biogenesis of 30S subunits.</text>
</comment>
<reference evidence="11 12" key="1">
    <citation type="submission" date="2024-09" db="EMBL/GenBank/DDBJ databases">
        <authorList>
            <person name="Sun Q."/>
            <person name="Mori K."/>
        </authorList>
    </citation>
    <scope>NUCLEOTIDE SEQUENCE [LARGE SCALE GENOMIC DNA]</scope>
    <source>
        <strain evidence="11 12">JCM 15389</strain>
    </source>
</reference>
<dbReference type="SMART" id="SM00650">
    <property type="entry name" value="rADc"/>
    <property type="match status" value="1"/>
</dbReference>
<dbReference type="EC" id="2.1.1.182" evidence="7"/>
<dbReference type="GO" id="GO:0052908">
    <property type="term" value="F:16S rRNA (adenine(1518)-N(6)/adenine(1519)-N(6))-dimethyltransferase activity"/>
    <property type="evidence" value="ECO:0007669"/>
    <property type="project" value="UniProtKB-EC"/>
</dbReference>
<dbReference type="InterPro" id="IPR029063">
    <property type="entry name" value="SAM-dependent_MTases_sf"/>
</dbReference>
<evidence type="ECO:0000259" key="10">
    <source>
        <dbReference type="SMART" id="SM00650"/>
    </source>
</evidence>
<gene>
    <name evidence="7 11" type="primary">rsmA</name>
    <name evidence="7" type="synonym">ksgA</name>
    <name evidence="11" type="ORF">ACFFRE_04960</name>
</gene>
<keyword evidence="2 7" id="KW-0698">rRNA processing</keyword>
<feature type="region of interest" description="Disordered" evidence="9">
    <location>
        <begin position="1"/>
        <end position="22"/>
    </location>
</feature>
<dbReference type="EMBL" id="JBHLYQ010000034">
    <property type="protein sequence ID" value="MFC0081499.1"/>
    <property type="molecule type" value="Genomic_DNA"/>
</dbReference>
<dbReference type="InterPro" id="IPR020598">
    <property type="entry name" value="rRNA_Ade_methylase_Trfase_N"/>
</dbReference>
<keyword evidence="12" id="KW-1185">Reference proteome</keyword>
<comment type="catalytic activity">
    <reaction evidence="7">
        <text>adenosine(1518)/adenosine(1519) in 16S rRNA + 4 S-adenosyl-L-methionine = N(6)-dimethyladenosine(1518)/N(6)-dimethyladenosine(1519) in 16S rRNA + 4 S-adenosyl-L-homocysteine + 4 H(+)</text>
        <dbReference type="Rhea" id="RHEA:19609"/>
        <dbReference type="Rhea" id="RHEA-COMP:10232"/>
        <dbReference type="Rhea" id="RHEA-COMP:10233"/>
        <dbReference type="ChEBI" id="CHEBI:15378"/>
        <dbReference type="ChEBI" id="CHEBI:57856"/>
        <dbReference type="ChEBI" id="CHEBI:59789"/>
        <dbReference type="ChEBI" id="CHEBI:74411"/>
        <dbReference type="ChEBI" id="CHEBI:74493"/>
        <dbReference type="EC" id="2.1.1.182"/>
    </reaction>
</comment>
<keyword evidence="4 7" id="KW-0808">Transferase</keyword>
<evidence type="ECO:0000256" key="3">
    <source>
        <dbReference type="ARBA" id="ARBA00022603"/>
    </source>
</evidence>
<keyword evidence="6 7" id="KW-0694">RNA-binding</keyword>
<dbReference type="PROSITE" id="PS51689">
    <property type="entry name" value="SAM_RNA_A_N6_MT"/>
    <property type="match status" value="1"/>
</dbReference>
<evidence type="ECO:0000256" key="6">
    <source>
        <dbReference type="ARBA" id="ARBA00022884"/>
    </source>
</evidence>
<dbReference type="RefSeq" id="WP_377788749.1">
    <property type="nucleotide sequence ID" value="NZ_JBHLYQ010000034.1"/>
</dbReference>
<dbReference type="CDD" id="cd02440">
    <property type="entry name" value="AdoMet_MTases"/>
    <property type="match status" value="1"/>
</dbReference>
<dbReference type="InterPro" id="IPR023165">
    <property type="entry name" value="rRNA_Ade_diMease-like_C"/>
</dbReference>
<feature type="binding site" evidence="7 8">
    <location>
        <position position="91"/>
    </location>
    <ligand>
        <name>S-adenosyl-L-methionine</name>
        <dbReference type="ChEBI" id="CHEBI:59789"/>
    </ligand>
</feature>
<feature type="binding site" evidence="7 8">
    <location>
        <position position="136"/>
    </location>
    <ligand>
        <name>S-adenosyl-L-methionine</name>
        <dbReference type="ChEBI" id="CHEBI:59789"/>
    </ligand>
</feature>
<dbReference type="NCBIfam" id="TIGR00755">
    <property type="entry name" value="ksgA"/>
    <property type="match status" value="1"/>
</dbReference>
<feature type="binding site" evidence="7 8">
    <location>
        <position position="45"/>
    </location>
    <ligand>
        <name>S-adenosyl-L-methionine</name>
        <dbReference type="ChEBI" id="CHEBI:59789"/>
    </ligand>
</feature>
<dbReference type="InterPro" id="IPR001737">
    <property type="entry name" value="KsgA/Erm"/>
</dbReference>
<keyword evidence="5 7" id="KW-0949">S-adenosyl-L-methionine</keyword>
<organism evidence="11 12">
    <name type="scientific">Aciditerrimonas ferrireducens</name>
    <dbReference type="NCBI Taxonomy" id="667306"/>
    <lineage>
        <taxon>Bacteria</taxon>
        <taxon>Bacillati</taxon>
        <taxon>Actinomycetota</taxon>
        <taxon>Acidimicrobiia</taxon>
        <taxon>Acidimicrobiales</taxon>
        <taxon>Acidimicrobiaceae</taxon>
        <taxon>Aciditerrimonas</taxon>
    </lineage>
</organism>
<dbReference type="PROSITE" id="PS01131">
    <property type="entry name" value="RRNA_A_DIMETH"/>
    <property type="match status" value="1"/>
</dbReference>
<dbReference type="PANTHER" id="PTHR11727:SF7">
    <property type="entry name" value="DIMETHYLADENOSINE TRANSFERASE-RELATED"/>
    <property type="match status" value="1"/>
</dbReference>
<evidence type="ECO:0000313" key="11">
    <source>
        <dbReference type="EMBL" id="MFC0081499.1"/>
    </source>
</evidence>
<feature type="binding site" evidence="7 8">
    <location>
        <position position="43"/>
    </location>
    <ligand>
        <name>S-adenosyl-L-methionine</name>
        <dbReference type="ChEBI" id="CHEBI:59789"/>
    </ligand>
</feature>
<protein>
    <recommendedName>
        <fullName evidence="7">Ribosomal RNA small subunit methyltransferase A</fullName>
        <ecNumber evidence="7">2.1.1.182</ecNumber>
    </recommendedName>
    <alternativeName>
        <fullName evidence="7">16S rRNA (adenine(1518)-N(6)/adenine(1519)-N(6))-dimethyltransferase</fullName>
    </alternativeName>
    <alternativeName>
        <fullName evidence="7">16S rRNA dimethyladenosine transferase</fullName>
    </alternativeName>
    <alternativeName>
        <fullName evidence="7">16S rRNA dimethylase</fullName>
    </alternativeName>
    <alternativeName>
        <fullName evidence="7">S-adenosylmethionine-6-N', N'-adenosyl(rRNA) dimethyltransferase</fullName>
    </alternativeName>
</protein>
<dbReference type="PANTHER" id="PTHR11727">
    <property type="entry name" value="DIMETHYLADENOSINE TRANSFERASE"/>
    <property type="match status" value="1"/>
</dbReference>
<feature type="binding site" evidence="7 8">
    <location>
        <position position="115"/>
    </location>
    <ligand>
        <name>S-adenosyl-L-methionine</name>
        <dbReference type="ChEBI" id="CHEBI:59789"/>
    </ligand>
</feature>
<comment type="similarity">
    <text evidence="7">Belongs to the class I-like SAM-binding methyltransferase superfamily. rRNA adenine N(6)-methyltransferase family. RsmA subfamily.</text>
</comment>
<dbReference type="InterPro" id="IPR011530">
    <property type="entry name" value="rRNA_adenine_dimethylase"/>
</dbReference>
<evidence type="ECO:0000256" key="4">
    <source>
        <dbReference type="ARBA" id="ARBA00022679"/>
    </source>
</evidence>
<evidence type="ECO:0000256" key="5">
    <source>
        <dbReference type="ARBA" id="ARBA00022691"/>
    </source>
</evidence>
<keyword evidence="3 7" id="KW-0489">Methyltransferase</keyword>
<dbReference type="SUPFAM" id="SSF53335">
    <property type="entry name" value="S-adenosyl-L-methionine-dependent methyltransferases"/>
    <property type="match status" value="1"/>
</dbReference>
<evidence type="ECO:0000256" key="2">
    <source>
        <dbReference type="ARBA" id="ARBA00022552"/>
    </source>
</evidence>
<evidence type="ECO:0000313" key="12">
    <source>
        <dbReference type="Proteomes" id="UP001589788"/>
    </source>
</evidence>
<dbReference type="Pfam" id="PF00398">
    <property type="entry name" value="RrnaAD"/>
    <property type="match status" value="1"/>
</dbReference>
<evidence type="ECO:0000256" key="8">
    <source>
        <dbReference type="PROSITE-ProRule" id="PRU01026"/>
    </source>
</evidence>
<sequence>MPADPVVNDQAPTPAGPATRPPWDVPFWLRSAGLRPSRALGQHFLADANTARRIVRLAALTPGERVLEIGPGLGALTRALVEAGAQVRALEADRHLLPVLAQTVAPLGVEVVLGDACQVDWTTLAPPPGPWAVVANLPYNVAVPIVMGLLETAPQVTRLVVMVQREVADRLVAGPGSKAYGAVSVLVAYRARARRLGAVPATVFVPRPKVASALVALERREQPALDLPGPLEARLVTLVRAGFGHRRKTLRQALAGLVPEDGFLAAGVDPRARAETLDLEAWGRLARWSPVPAGLAPEGVP</sequence>
<proteinExistence type="inferred from homology"/>
<dbReference type="Proteomes" id="UP001589788">
    <property type="component" value="Unassembled WGS sequence"/>
</dbReference>
<dbReference type="HAMAP" id="MF_00607">
    <property type="entry name" value="16SrRNA_methyltr_A"/>
    <property type="match status" value="1"/>
</dbReference>
<keyword evidence="1 7" id="KW-0963">Cytoplasm</keyword>
<feature type="binding site" evidence="7 8">
    <location>
        <position position="70"/>
    </location>
    <ligand>
        <name>S-adenosyl-L-methionine</name>
        <dbReference type="ChEBI" id="CHEBI:59789"/>
    </ligand>
</feature>
<evidence type="ECO:0000256" key="9">
    <source>
        <dbReference type="SAM" id="MobiDB-lite"/>
    </source>
</evidence>
<dbReference type="InterPro" id="IPR020596">
    <property type="entry name" value="rRNA_Ade_Mease_Trfase_CS"/>
</dbReference>